<sequence>MKKTALTLILISACFALTGEVNKQVEEIGNAVLDKLDQAKKDIIDGYNDISEKITENAKSQDSADKKNLDKDGWDLNLLDTARNVDYLSDLEKDIILEQNKARYDPAKYSELYIKKRADNFIGNNYVSFKQLPVKTVEGPAAVTECYIQMQKMKSLPPLKPEKGLYLAALEHVYTQGATKETGHTGVNGESPFDRIKKHGTYKQAAENISYGFSNAREIVISLLIDDNVPDRSHRKIIMNKNYNQTAVSFGSHKEYKNMAVILYCNGFKENQNH</sequence>
<dbReference type="CDD" id="cd05379">
    <property type="entry name" value="CAP_bacterial"/>
    <property type="match status" value="1"/>
</dbReference>
<dbReference type="InterPro" id="IPR014044">
    <property type="entry name" value="CAP_dom"/>
</dbReference>
<organism evidence="3 4">
    <name type="scientific">Candidatus Gallitreponema excrementavium</name>
    <dbReference type="NCBI Taxonomy" id="2840840"/>
    <lineage>
        <taxon>Bacteria</taxon>
        <taxon>Pseudomonadati</taxon>
        <taxon>Spirochaetota</taxon>
        <taxon>Spirochaetia</taxon>
        <taxon>Spirochaetales</taxon>
        <taxon>Candidatus Gallitreponema</taxon>
    </lineage>
</organism>
<dbReference type="Pfam" id="PF00188">
    <property type="entry name" value="CAP"/>
    <property type="match status" value="1"/>
</dbReference>
<dbReference type="InterPro" id="IPR035940">
    <property type="entry name" value="CAP_sf"/>
</dbReference>
<reference evidence="3" key="1">
    <citation type="submission" date="2020-10" db="EMBL/GenBank/DDBJ databases">
        <authorList>
            <person name="Gilroy R."/>
        </authorList>
    </citation>
    <scope>NUCLEOTIDE SEQUENCE</scope>
    <source>
        <strain evidence="3">10532</strain>
    </source>
</reference>
<evidence type="ECO:0000259" key="2">
    <source>
        <dbReference type="Pfam" id="PF00188"/>
    </source>
</evidence>
<comment type="caution">
    <text evidence="3">The sequence shown here is derived from an EMBL/GenBank/DDBJ whole genome shotgun (WGS) entry which is preliminary data.</text>
</comment>
<evidence type="ECO:0000313" key="3">
    <source>
        <dbReference type="EMBL" id="MBO8458185.1"/>
    </source>
</evidence>
<dbReference type="AlphaFoldDB" id="A0A9D9HQM5"/>
<feature type="chain" id="PRO_5039315332" description="SCP domain-containing protein" evidence="1">
    <location>
        <begin position="19"/>
        <end position="274"/>
    </location>
</feature>
<protein>
    <recommendedName>
        <fullName evidence="2">SCP domain-containing protein</fullName>
    </recommendedName>
</protein>
<dbReference type="EMBL" id="JADIMM010000093">
    <property type="protein sequence ID" value="MBO8458185.1"/>
    <property type="molecule type" value="Genomic_DNA"/>
</dbReference>
<name>A0A9D9HQM5_9SPIR</name>
<gene>
    <name evidence="3" type="ORF">IAA81_08190</name>
</gene>
<evidence type="ECO:0000256" key="1">
    <source>
        <dbReference type="SAM" id="SignalP"/>
    </source>
</evidence>
<feature type="signal peptide" evidence="1">
    <location>
        <begin position="1"/>
        <end position="18"/>
    </location>
</feature>
<dbReference type="Proteomes" id="UP000823638">
    <property type="component" value="Unassembled WGS sequence"/>
</dbReference>
<dbReference type="Gene3D" id="3.40.33.10">
    <property type="entry name" value="CAP"/>
    <property type="match status" value="1"/>
</dbReference>
<feature type="domain" description="SCP" evidence="2">
    <location>
        <begin position="152"/>
        <end position="266"/>
    </location>
</feature>
<proteinExistence type="predicted"/>
<dbReference type="PANTHER" id="PTHR31157">
    <property type="entry name" value="SCP DOMAIN-CONTAINING PROTEIN"/>
    <property type="match status" value="1"/>
</dbReference>
<accession>A0A9D9HQM5</accession>
<evidence type="ECO:0000313" key="4">
    <source>
        <dbReference type="Proteomes" id="UP000823638"/>
    </source>
</evidence>
<reference evidence="3" key="2">
    <citation type="journal article" date="2021" name="PeerJ">
        <title>Extensive microbial diversity within the chicken gut microbiome revealed by metagenomics and culture.</title>
        <authorList>
            <person name="Gilroy R."/>
            <person name="Ravi A."/>
            <person name="Getino M."/>
            <person name="Pursley I."/>
            <person name="Horton D.L."/>
            <person name="Alikhan N.F."/>
            <person name="Baker D."/>
            <person name="Gharbi K."/>
            <person name="Hall N."/>
            <person name="Watson M."/>
            <person name="Adriaenssens E.M."/>
            <person name="Foster-Nyarko E."/>
            <person name="Jarju S."/>
            <person name="Secka A."/>
            <person name="Antonio M."/>
            <person name="Oren A."/>
            <person name="Chaudhuri R.R."/>
            <person name="La Ragione R."/>
            <person name="Hildebrand F."/>
            <person name="Pallen M.J."/>
        </authorList>
    </citation>
    <scope>NUCLEOTIDE SEQUENCE</scope>
    <source>
        <strain evidence="3">10532</strain>
    </source>
</reference>
<dbReference type="PANTHER" id="PTHR31157:SF1">
    <property type="entry name" value="SCP DOMAIN-CONTAINING PROTEIN"/>
    <property type="match status" value="1"/>
</dbReference>
<keyword evidence="1" id="KW-0732">Signal</keyword>